<proteinExistence type="predicted"/>
<accession>A0A918K5H2</accession>
<name>A0A918K5H2_9ACTN</name>
<evidence type="ECO:0000313" key="2">
    <source>
        <dbReference type="EMBL" id="GGX50633.1"/>
    </source>
</evidence>
<evidence type="ECO:0000256" key="1">
    <source>
        <dbReference type="SAM" id="MobiDB-lite"/>
    </source>
</evidence>
<organism evidence="2 3">
    <name type="scientific">Streptomyces fructofermentans</name>
    <dbReference type="NCBI Taxonomy" id="152141"/>
    <lineage>
        <taxon>Bacteria</taxon>
        <taxon>Bacillati</taxon>
        <taxon>Actinomycetota</taxon>
        <taxon>Actinomycetes</taxon>
        <taxon>Kitasatosporales</taxon>
        <taxon>Streptomycetaceae</taxon>
        <taxon>Streptomyces</taxon>
    </lineage>
</organism>
<reference evidence="2" key="1">
    <citation type="journal article" date="2014" name="Int. J. Syst. Evol. Microbiol.">
        <title>Complete genome sequence of Corynebacterium casei LMG S-19264T (=DSM 44701T), isolated from a smear-ripened cheese.</title>
        <authorList>
            <consortium name="US DOE Joint Genome Institute (JGI-PGF)"/>
            <person name="Walter F."/>
            <person name="Albersmeier A."/>
            <person name="Kalinowski J."/>
            <person name="Ruckert C."/>
        </authorList>
    </citation>
    <scope>NUCLEOTIDE SEQUENCE</scope>
    <source>
        <strain evidence="2">JCM 4956</strain>
    </source>
</reference>
<protein>
    <submittedName>
        <fullName evidence="2">Uncharacterized protein</fullName>
    </submittedName>
</protein>
<sequence length="124" mass="14044">MVAVWGAVRLSVRGFPEGPSLRFGGPFYCWGAHRLTGYQGISDRTRPLPATLRARGDTDHTVLTRCSLDRLRRVVRSGARIIRVRRILLGHSLPSQARVRHHPRPSPGTSRARQFVSQRHPYDN</sequence>
<comment type="caution">
    <text evidence="2">The sequence shown here is derived from an EMBL/GenBank/DDBJ whole genome shotgun (WGS) entry which is preliminary data.</text>
</comment>
<dbReference type="AlphaFoldDB" id="A0A918K5H2"/>
<dbReference type="EMBL" id="BMWD01000004">
    <property type="protein sequence ID" value="GGX50633.1"/>
    <property type="molecule type" value="Genomic_DNA"/>
</dbReference>
<gene>
    <name evidence="2" type="ORF">GCM10010515_17590</name>
</gene>
<keyword evidence="3" id="KW-1185">Reference proteome</keyword>
<feature type="compositionally biased region" description="Polar residues" evidence="1">
    <location>
        <begin position="107"/>
        <end position="117"/>
    </location>
</feature>
<dbReference type="Proteomes" id="UP000645555">
    <property type="component" value="Unassembled WGS sequence"/>
</dbReference>
<feature type="region of interest" description="Disordered" evidence="1">
    <location>
        <begin position="95"/>
        <end position="124"/>
    </location>
</feature>
<reference evidence="2" key="2">
    <citation type="submission" date="2020-09" db="EMBL/GenBank/DDBJ databases">
        <authorList>
            <person name="Sun Q."/>
            <person name="Ohkuma M."/>
        </authorList>
    </citation>
    <scope>NUCLEOTIDE SEQUENCE</scope>
    <source>
        <strain evidence="2">JCM 4956</strain>
    </source>
</reference>
<evidence type="ECO:0000313" key="3">
    <source>
        <dbReference type="Proteomes" id="UP000645555"/>
    </source>
</evidence>